<comment type="caution">
    <text evidence="1">The sequence shown here is derived from an EMBL/GenBank/DDBJ whole genome shotgun (WGS) entry which is preliminary data.</text>
</comment>
<organism evidence="1 2">
    <name type="scientific">Pocillopora meandrina</name>
    <dbReference type="NCBI Taxonomy" id="46732"/>
    <lineage>
        <taxon>Eukaryota</taxon>
        <taxon>Metazoa</taxon>
        <taxon>Cnidaria</taxon>
        <taxon>Anthozoa</taxon>
        <taxon>Hexacorallia</taxon>
        <taxon>Scleractinia</taxon>
        <taxon>Astrocoeniina</taxon>
        <taxon>Pocilloporidae</taxon>
        <taxon>Pocillopora</taxon>
    </lineage>
</organism>
<reference evidence="1 2" key="1">
    <citation type="submission" date="2022-05" db="EMBL/GenBank/DDBJ databases">
        <authorList>
            <consortium name="Genoscope - CEA"/>
            <person name="William W."/>
        </authorList>
    </citation>
    <scope>NUCLEOTIDE SEQUENCE [LARGE SCALE GENOMIC DNA]</scope>
</reference>
<evidence type="ECO:0000313" key="1">
    <source>
        <dbReference type="EMBL" id="CAH3031061.1"/>
    </source>
</evidence>
<proteinExistence type="predicted"/>
<evidence type="ECO:0000313" key="2">
    <source>
        <dbReference type="Proteomes" id="UP001159428"/>
    </source>
</evidence>
<dbReference type="Proteomes" id="UP001159428">
    <property type="component" value="Unassembled WGS sequence"/>
</dbReference>
<gene>
    <name evidence="1" type="ORF">PMEA_00000787</name>
</gene>
<protein>
    <submittedName>
        <fullName evidence="1">Uncharacterized protein</fullName>
    </submittedName>
</protein>
<keyword evidence="2" id="KW-1185">Reference proteome</keyword>
<sequence length="111" mass="13060">MMHFEDKSENVSIRVLLSTLSTQPSIFIPSGPEKFHSTCSYGTCPCKIISHSYPYRWETNSCTNIDVGYRIYPNRHRDPQRLRKMSSFDLFNKRLPPVWSRDVHYDCLQSL</sequence>
<name>A0AAU9VJM0_9CNID</name>
<accession>A0AAU9VJM0</accession>
<dbReference type="EMBL" id="CALNXJ010000001">
    <property type="protein sequence ID" value="CAH3031061.1"/>
    <property type="molecule type" value="Genomic_DNA"/>
</dbReference>
<dbReference type="AlphaFoldDB" id="A0AAU9VJM0"/>